<protein>
    <submittedName>
        <fullName evidence="1">Uncharacterized protein</fullName>
    </submittedName>
</protein>
<sequence>MHYYTAILNFKTTMGLTIGQLGLNLGTHSTKTYNQYKSYWKFNCSVTLLITFEILCNKLMMTKGCNIGIHNTQIQILVGSLDYSLFKLSCDHLIHQNNNVENRWNPISKKNMEVPCSILLNDKNLKNTIVPNLPINENISKYTKLIENLLSINSSKKDKSLSLRYSLLTQQILQIFAFSTDFWSINNSKKSKLFENLTFLNYHHIKKSFWSKTGFAIKFPFFRHFVLVFPGTFENYWKIKKMNSPMYQLDSITNRKPPPKFEIRALFRHVLGK</sequence>
<proteinExistence type="predicted"/>
<dbReference type="EMBL" id="VUJU01000588">
    <property type="protein sequence ID" value="KAF0769490.1"/>
    <property type="molecule type" value="Genomic_DNA"/>
</dbReference>
<gene>
    <name evidence="1" type="ORF">FWK35_00004778</name>
</gene>
<reference evidence="1 2" key="1">
    <citation type="submission" date="2019-08" db="EMBL/GenBank/DDBJ databases">
        <title>Whole genome of Aphis craccivora.</title>
        <authorList>
            <person name="Voronova N.V."/>
            <person name="Shulinski R.S."/>
            <person name="Bandarenka Y.V."/>
            <person name="Zhorov D.G."/>
            <person name="Warner D."/>
        </authorList>
    </citation>
    <scope>NUCLEOTIDE SEQUENCE [LARGE SCALE GENOMIC DNA]</scope>
    <source>
        <strain evidence="1">180601</strain>
        <tissue evidence="1">Whole Body</tissue>
    </source>
</reference>
<evidence type="ECO:0000313" key="1">
    <source>
        <dbReference type="EMBL" id="KAF0769490.1"/>
    </source>
</evidence>
<organism evidence="1 2">
    <name type="scientific">Aphis craccivora</name>
    <name type="common">Cowpea aphid</name>
    <dbReference type="NCBI Taxonomy" id="307492"/>
    <lineage>
        <taxon>Eukaryota</taxon>
        <taxon>Metazoa</taxon>
        <taxon>Ecdysozoa</taxon>
        <taxon>Arthropoda</taxon>
        <taxon>Hexapoda</taxon>
        <taxon>Insecta</taxon>
        <taxon>Pterygota</taxon>
        <taxon>Neoptera</taxon>
        <taxon>Paraneoptera</taxon>
        <taxon>Hemiptera</taxon>
        <taxon>Sternorrhyncha</taxon>
        <taxon>Aphidomorpha</taxon>
        <taxon>Aphidoidea</taxon>
        <taxon>Aphididae</taxon>
        <taxon>Aphidini</taxon>
        <taxon>Aphis</taxon>
        <taxon>Aphis</taxon>
    </lineage>
</organism>
<dbReference type="Proteomes" id="UP000478052">
    <property type="component" value="Unassembled WGS sequence"/>
</dbReference>
<keyword evidence="2" id="KW-1185">Reference proteome</keyword>
<dbReference type="AlphaFoldDB" id="A0A6G0ZG87"/>
<accession>A0A6G0ZG87</accession>
<name>A0A6G0ZG87_APHCR</name>
<evidence type="ECO:0000313" key="2">
    <source>
        <dbReference type="Proteomes" id="UP000478052"/>
    </source>
</evidence>
<comment type="caution">
    <text evidence="1">The sequence shown here is derived from an EMBL/GenBank/DDBJ whole genome shotgun (WGS) entry which is preliminary data.</text>
</comment>